<protein>
    <submittedName>
        <fullName evidence="1">Uncharacterized protein</fullName>
    </submittedName>
</protein>
<dbReference type="Proteomes" id="UP000048965">
    <property type="component" value="Unassembled WGS sequence"/>
</dbReference>
<reference evidence="2" key="1">
    <citation type="submission" date="2014-09" db="EMBL/GenBank/DDBJ databases">
        <title>Whole genome shotgun sequence of Streptomyces sp. NBRC 110027.</title>
        <authorList>
            <person name="Komaki H."/>
            <person name="Ichikawa N."/>
            <person name="Katano-Makiyama Y."/>
            <person name="Hosoyama A."/>
            <person name="Hashimoto M."/>
            <person name="Uohara A."/>
            <person name="Kitahashi Y."/>
            <person name="Ohji S."/>
            <person name="Kimura A."/>
            <person name="Yamazoe A."/>
            <person name="Igarashi Y."/>
            <person name="Fujita N."/>
        </authorList>
    </citation>
    <scope>NUCLEOTIDE SEQUENCE [LARGE SCALE GENOMIC DNA]</scope>
    <source>
        <strain evidence="2">NBRC 110027</strain>
    </source>
</reference>
<organism evidence="1 2">
    <name type="scientific">Streptomyces lydicamycinicus</name>
    <dbReference type="NCBI Taxonomy" id="1546107"/>
    <lineage>
        <taxon>Bacteria</taxon>
        <taxon>Bacillati</taxon>
        <taxon>Actinomycetota</taxon>
        <taxon>Actinomycetes</taxon>
        <taxon>Kitasatosporales</taxon>
        <taxon>Streptomycetaceae</taxon>
        <taxon>Streptomyces</taxon>
    </lineage>
</organism>
<gene>
    <name evidence="1" type="ORF">TPA0598_07_07170</name>
</gene>
<dbReference type="RefSeq" id="WP_042158730.1">
    <property type="nucleotide sequence ID" value="NZ_CP098437.1"/>
</dbReference>
<dbReference type="EMBL" id="BBNO01000007">
    <property type="protein sequence ID" value="GAO10993.1"/>
    <property type="molecule type" value="Genomic_DNA"/>
</dbReference>
<accession>A0A0P4RCU8</accession>
<evidence type="ECO:0000313" key="1">
    <source>
        <dbReference type="EMBL" id="GAO10993.1"/>
    </source>
</evidence>
<name>A0A0P4RCU8_9ACTN</name>
<reference evidence="1 2" key="2">
    <citation type="journal article" date="2015" name="Stand. Genomic Sci.">
        <title>Draft genome sequence of marine-derived Streptomyces sp. TP-A0598, a producer of anti-MRSA antibiotic lydicamycins.</title>
        <authorList>
            <person name="Komaki H."/>
            <person name="Ichikawa N."/>
            <person name="Hosoyama A."/>
            <person name="Fujita N."/>
            <person name="Igarashi Y."/>
        </authorList>
    </citation>
    <scope>NUCLEOTIDE SEQUENCE [LARGE SCALE GENOMIC DNA]</scope>
    <source>
        <strain evidence="1 2">NBRC 110027</strain>
    </source>
</reference>
<sequence length="69" mass="7318">MLRTIVSEWAAQAEEGETVWAPPGGREMTPDRGTLSVPAGIPTSQGDNLDVQLIGMAQPPPGPRYEEAS</sequence>
<dbReference type="AlphaFoldDB" id="A0A0P4RCU8"/>
<evidence type="ECO:0000313" key="2">
    <source>
        <dbReference type="Proteomes" id="UP000048965"/>
    </source>
</evidence>
<keyword evidence="2" id="KW-1185">Reference proteome</keyword>
<proteinExistence type="predicted"/>
<comment type="caution">
    <text evidence="1">The sequence shown here is derived from an EMBL/GenBank/DDBJ whole genome shotgun (WGS) entry which is preliminary data.</text>
</comment>